<feature type="transmembrane region" description="Helical" evidence="6">
    <location>
        <begin position="67"/>
        <end position="84"/>
    </location>
</feature>
<comment type="subcellular location">
    <subcellularLocation>
        <location evidence="1">Endomembrane system</location>
        <topology evidence="1">Multi-pass membrane protein</topology>
    </subcellularLocation>
</comment>
<feature type="transmembrane region" description="Helical" evidence="6">
    <location>
        <begin position="187"/>
        <end position="206"/>
    </location>
</feature>
<evidence type="ECO:0000256" key="1">
    <source>
        <dbReference type="ARBA" id="ARBA00004127"/>
    </source>
</evidence>
<comment type="similarity">
    <text evidence="2">Belongs to the EamA transporter family.</text>
</comment>
<dbReference type="GO" id="GO:0016020">
    <property type="term" value="C:membrane"/>
    <property type="evidence" value="ECO:0007669"/>
    <property type="project" value="UniProtKB-SubCell"/>
</dbReference>
<feature type="transmembrane region" description="Helical" evidence="6">
    <location>
        <begin position="218"/>
        <end position="237"/>
    </location>
</feature>
<evidence type="ECO:0000256" key="5">
    <source>
        <dbReference type="ARBA" id="ARBA00023136"/>
    </source>
</evidence>
<dbReference type="STRING" id="1423715.FD25_GL001781"/>
<evidence type="ECO:0000256" key="2">
    <source>
        <dbReference type="ARBA" id="ARBA00007362"/>
    </source>
</evidence>
<dbReference type="InterPro" id="IPR050638">
    <property type="entry name" value="AA-Vitamin_Transporters"/>
</dbReference>
<protein>
    <recommendedName>
        <fullName evidence="7">EamA domain-containing protein</fullName>
    </recommendedName>
</protein>
<dbReference type="InterPro" id="IPR000620">
    <property type="entry name" value="EamA_dom"/>
</dbReference>
<sequence length="291" mass="31983">MQQRNLLSGHLVALLTVLLWGTTFISTKILLVDFAPIEILLTRFVIGLIALFVAYPKVFKFTSWHEEGAFALAGLLGICLYYLLENFALTLTLASNIGVIVSISPFFIAMIGALTHRNTLSRQFLLGFVAAMAGIVLISFNGTSGVQFNFWGDLMAILAALVWALYSYVVIYLNHLHYNPIQVTRRTFTYGILFILPIFGLTHGTLKLGTILQLTNLGNFLFLGLGASAVCFLSWAYAVKTLGAVKTSVYIYLTPVITVIFAALILHEPITPWIIVGICLTISGLVLSQRS</sequence>
<dbReference type="SUPFAM" id="SSF103481">
    <property type="entry name" value="Multidrug resistance efflux transporter EmrE"/>
    <property type="match status" value="2"/>
</dbReference>
<dbReference type="Proteomes" id="UP000051955">
    <property type="component" value="Unassembled WGS sequence"/>
</dbReference>
<feature type="transmembrane region" description="Helical" evidence="6">
    <location>
        <begin position="124"/>
        <end position="142"/>
    </location>
</feature>
<dbReference type="PANTHER" id="PTHR32322:SF2">
    <property type="entry name" value="EAMA DOMAIN-CONTAINING PROTEIN"/>
    <property type="match status" value="1"/>
</dbReference>
<evidence type="ECO:0000313" key="9">
    <source>
        <dbReference type="Proteomes" id="UP000051955"/>
    </source>
</evidence>
<dbReference type="InterPro" id="IPR037185">
    <property type="entry name" value="EmrE-like"/>
</dbReference>
<evidence type="ECO:0000256" key="3">
    <source>
        <dbReference type="ARBA" id="ARBA00022692"/>
    </source>
</evidence>
<feature type="domain" description="EamA" evidence="7">
    <location>
        <begin position="8"/>
        <end position="139"/>
    </location>
</feature>
<dbReference type="EMBL" id="AZDV01000002">
    <property type="protein sequence ID" value="KRK96702.1"/>
    <property type="molecule type" value="Genomic_DNA"/>
</dbReference>
<keyword evidence="3 6" id="KW-0812">Transmembrane</keyword>
<feature type="transmembrane region" description="Helical" evidence="6">
    <location>
        <begin position="272"/>
        <end position="288"/>
    </location>
</feature>
<evidence type="ECO:0000256" key="4">
    <source>
        <dbReference type="ARBA" id="ARBA00022989"/>
    </source>
</evidence>
<keyword evidence="4 6" id="KW-1133">Transmembrane helix</keyword>
<feature type="domain" description="EamA" evidence="7">
    <location>
        <begin position="151"/>
        <end position="287"/>
    </location>
</feature>
<proteinExistence type="inferred from homology"/>
<feature type="transmembrane region" description="Helical" evidence="6">
    <location>
        <begin position="12"/>
        <end position="31"/>
    </location>
</feature>
<name>A0A0R1LLA9_9LACO</name>
<dbReference type="Pfam" id="PF00892">
    <property type="entry name" value="EamA"/>
    <property type="match status" value="2"/>
</dbReference>
<evidence type="ECO:0000256" key="6">
    <source>
        <dbReference type="SAM" id="Phobius"/>
    </source>
</evidence>
<gene>
    <name evidence="8" type="ORF">FD25_GL001781</name>
</gene>
<accession>A0A0R1LLA9</accession>
<feature type="transmembrane region" description="Helical" evidence="6">
    <location>
        <begin position="90"/>
        <end position="112"/>
    </location>
</feature>
<dbReference type="AlphaFoldDB" id="A0A0R1LLA9"/>
<feature type="transmembrane region" description="Helical" evidence="6">
    <location>
        <begin position="37"/>
        <end position="55"/>
    </location>
</feature>
<dbReference type="PANTHER" id="PTHR32322">
    <property type="entry name" value="INNER MEMBRANE TRANSPORTER"/>
    <property type="match status" value="1"/>
</dbReference>
<dbReference type="Gene3D" id="1.10.3730.20">
    <property type="match status" value="1"/>
</dbReference>
<keyword evidence="5 6" id="KW-0472">Membrane</keyword>
<comment type="caution">
    <text evidence="8">The sequence shown here is derived from an EMBL/GenBank/DDBJ whole genome shotgun (WGS) entry which is preliminary data.</text>
</comment>
<evidence type="ECO:0000313" key="8">
    <source>
        <dbReference type="EMBL" id="KRK96702.1"/>
    </source>
</evidence>
<feature type="transmembrane region" description="Helical" evidence="6">
    <location>
        <begin position="154"/>
        <end position="175"/>
    </location>
</feature>
<dbReference type="RefSeq" id="WP_057800660.1">
    <property type="nucleotide sequence ID" value="NZ_AZDV01000002.1"/>
</dbReference>
<dbReference type="PATRIC" id="fig|1423715.3.peg.1827"/>
<reference evidence="8 9" key="1">
    <citation type="journal article" date="2015" name="Genome Announc.">
        <title>Expanding the biotechnology potential of lactobacilli through comparative genomics of 213 strains and associated genera.</title>
        <authorList>
            <person name="Sun Z."/>
            <person name="Harris H.M."/>
            <person name="McCann A."/>
            <person name="Guo C."/>
            <person name="Argimon S."/>
            <person name="Zhang W."/>
            <person name="Yang X."/>
            <person name="Jeffery I.B."/>
            <person name="Cooney J.C."/>
            <person name="Kagawa T.F."/>
            <person name="Liu W."/>
            <person name="Song Y."/>
            <person name="Salvetti E."/>
            <person name="Wrobel A."/>
            <person name="Rasinkangas P."/>
            <person name="Parkhill J."/>
            <person name="Rea M.C."/>
            <person name="O'Sullivan O."/>
            <person name="Ritari J."/>
            <person name="Douillard F.P."/>
            <person name="Paul Ross R."/>
            <person name="Yang R."/>
            <person name="Briner A.E."/>
            <person name="Felis G.E."/>
            <person name="de Vos W.M."/>
            <person name="Barrangou R."/>
            <person name="Klaenhammer T.R."/>
            <person name="Caufield P.W."/>
            <person name="Cui Y."/>
            <person name="Zhang H."/>
            <person name="O'Toole P.W."/>
        </authorList>
    </citation>
    <scope>NUCLEOTIDE SEQUENCE [LARGE SCALE GENOMIC DNA]</scope>
    <source>
        <strain evidence="8 9">DSM 19394</strain>
    </source>
</reference>
<keyword evidence="9" id="KW-1185">Reference proteome</keyword>
<dbReference type="OrthoDB" id="9805239at2"/>
<organism evidence="8 9">
    <name type="scientific">Levilactobacillus acidifarinae DSM 19394 = JCM 15949</name>
    <dbReference type="NCBI Taxonomy" id="1423715"/>
    <lineage>
        <taxon>Bacteria</taxon>
        <taxon>Bacillati</taxon>
        <taxon>Bacillota</taxon>
        <taxon>Bacilli</taxon>
        <taxon>Lactobacillales</taxon>
        <taxon>Lactobacillaceae</taxon>
        <taxon>Levilactobacillus</taxon>
    </lineage>
</organism>
<evidence type="ECO:0000259" key="7">
    <source>
        <dbReference type="Pfam" id="PF00892"/>
    </source>
</evidence>
<feature type="transmembrane region" description="Helical" evidence="6">
    <location>
        <begin position="249"/>
        <end position="266"/>
    </location>
</feature>